<dbReference type="RefSeq" id="WP_035413563.1">
    <property type="nucleotide sequence ID" value="NZ_JAGVRK010000001.1"/>
</dbReference>
<keyword evidence="2" id="KW-1185">Reference proteome</keyword>
<name>A0ABS5LF10_9BACI</name>
<reference evidence="1 2" key="1">
    <citation type="submission" date="2021-04" db="EMBL/GenBank/DDBJ databases">
        <title>Metabacillus sp. strain KIGAM252 whole genome sequence.</title>
        <authorList>
            <person name="Seo M.-J."/>
            <person name="Cho E.-S."/>
            <person name="Hwang C.Y."/>
            <person name="Yoon D.J."/>
        </authorList>
    </citation>
    <scope>NUCLEOTIDE SEQUENCE [LARGE SCALE GENOMIC DNA]</scope>
    <source>
        <strain evidence="1 2">KIGAM252</strain>
    </source>
</reference>
<protein>
    <submittedName>
        <fullName evidence="1">Uncharacterized protein</fullName>
    </submittedName>
</protein>
<comment type="caution">
    <text evidence="1">The sequence shown here is derived from an EMBL/GenBank/DDBJ whole genome shotgun (WGS) entry which is preliminary data.</text>
</comment>
<sequence length="89" mass="10150">MTCDLAEYLDRLYAKGFKFGDETIRFIYFGKSYTGAVDSQVISAIELTLKIQKSFEGSFFMSLLEIFVEGEVMTKAMALEKVRSLRLLV</sequence>
<accession>A0ABS5LF10</accession>
<dbReference type="Pfam" id="PF19618">
    <property type="entry name" value="DUF6123"/>
    <property type="match status" value="1"/>
</dbReference>
<proteinExistence type="predicted"/>
<dbReference type="EMBL" id="JAGVRK010000001">
    <property type="protein sequence ID" value="MBS2969340.1"/>
    <property type="molecule type" value="Genomic_DNA"/>
</dbReference>
<organism evidence="1 2">
    <name type="scientific">Metabacillus flavus</name>
    <dbReference type="NCBI Taxonomy" id="2823519"/>
    <lineage>
        <taxon>Bacteria</taxon>
        <taxon>Bacillati</taxon>
        <taxon>Bacillota</taxon>
        <taxon>Bacilli</taxon>
        <taxon>Bacillales</taxon>
        <taxon>Bacillaceae</taxon>
        <taxon>Metabacillus</taxon>
    </lineage>
</organism>
<gene>
    <name evidence="1" type="ORF">J9317_11240</name>
</gene>
<evidence type="ECO:0000313" key="1">
    <source>
        <dbReference type="EMBL" id="MBS2969340.1"/>
    </source>
</evidence>
<evidence type="ECO:0000313" key="2">
    <source>
        <dbReference type="Proteomes" id="UP000682403"/>
    </source>
</evidence>
<dbReference type="Proteomes" id="UP000682403">
    <property type="component" value="Unassembled WGS sequence"/>
</dbReference>
<dbReference type="InterPro" id="IPR046126">
    <property type="entry name" value="DUF6123"/>
</dbReference>